<dbReference type="EMBL" id="JABDJR010000405">
    <property type="protein sequence ID" value="NNF07105.1"/>
    <property type="molecule type" value="Genomic_DNA"/>
</dbReference>
<dbReference type="PANTHER" id="PTHR42637">
    <property type="entry name" value="TRNA-(MS[2]IO[6]A)-HYDROXYLASE"/>
    <property type="match status" value="1"/>
</dbReference>
<comment type="caution">
    <text evidence="1">The sequence shown here is derived from an EMBL/GenBank/DDBJ whole genome shotgun (WGS) entry which is preliminary data.</text>
</comment>
<protein>
    <recommendedName>
        <fullName evidence="3">tRNA-(Ms[2]io[6]A)-hydroxylase</fullName>
    </recommendedName>
</protein>
<gene>
    <name evidence="1" type="ORF">HKN21_10120</name>
</gene>
<accession>A0A7Y2E9K6</accession>
<dbReference type="Pfam" id="PF06175">
    <property type="entry name" value="MiaE"/>
    <property type="match status" value="1"/>
</dbReference>
<organism evidence="1 2">
    <name type="scientific">Eiseniibacteriota bacterium</name>
    <dbReference type="NCBI Taxonomy" id="2212470"/>
    <lineage>
        <taxon>Bacteria</taxon>
        <taxon>Candidatus Eiseniibacteriota</taxon>
    </lineage>
</organism>
<sequence length="212" mass="24123">MTDTIQVPWTEPLQGLPLTQPTHESWTQIAIGDLDALLADHAHCEQKAASMALSLIARYPENTDRTKKLMALAAEEMHHFKQVLEKIEARGRVLTKPLPDAYVKQLREWSFRHVGGVGTKTDTFLACGFVEARSCERFRLLAQALLGQSDQELQKLGAFYRNLADAESRHWESFRDFALEEQTPARVQKRMTDMAEAEAAIIRDLPIEPRMH</sequence>
<dbReference type="SUPFAM" id="SSF47240">
    <property type="entry name" value="Ferritin-like"/>
    <property type="match status" value="1"/>
</dbReference>
<dbReference type="InterPro" id="IPR010386">
    <property type="entry name" value="tRNA-Hydrxlase_MiaE"/>
</dbReference>
<dbReference type="Gene3D" id="1.20.1260.10">
    <property type="match status" value="1"/>
</dbReference>
<evidence type="ECO:0000313" key="2">
    <source>
        <dbReference type="Proteomes" id="UP000547674"/>
    </source>
</evidence>
<reference evidence="1 2" key="1">
    <citation type="submission" date="2020-03" db="EMBL/GenBank/DDBJ databases">
        <title>Metabolic flexibility allows generalist bacteria to become dominant in a frequently disturbed ecosystem.</title>
        <authorList>
            <person name="Chen Y.-J."/>
            <person name="Leung P.M."/>
            <person name="Bay S.K."/>
            <person name="Hugenholtz P."/>
            <person name="Kessler A.J."/>
            <person name="Shelley G."/>
            <person name="Waite D.W."/>
            <person name="Cook P.L."/>
            <person name="Greening C."/>
        </authorList>
    </citation>
    <scope>NUCLEOTIDE SEQUENCE [LARGE SCALE GENOMIC DNA]</scope>
    <source>
        <strain evidence="1">SS_bin_28</strain>
    </source>
</reference>
<name>A0A7Y2E9K6_UNCEI</name>
<dbReference type="InterPro" id="IPR009078">
    <property type="entry name" value="Ferritin-like_SF"/>
</dbReference>
<evidence type="ECO:0008006" key="3">
    <source>
        <dbReference type="Google" id="ProtNLM"/>
    </source>
</evidence>
<proteinExistence type="predicted"/>
<dbReference type="Proteomes" id="UP000547674">
    <property type="component" value="Unassembled WGS sequence"/>
</dbReference>
<dbReference type="GO" id="GO:0006400">
    <property type="term" value="P:tRNA modification"/>
    <property type="evidence" value="ECO:0007669"/>
    <property type="project" value="InterPro"/>
</dbReference>
<dbReference type="AlphaFoldDB" id="A0A7Y2E9K6"/>
<evidence type="ECO:0000313" key="1">
    <source>
        <dbReference type="EMBL" id="NNF07105.1"/>
    </source>
</evidence>
<dbReference type="InterPro" id="IPR012347">
    <property type="entry name" value="Ferritin-like"/>
</dbReference>
<dbReference type="PANTHER" id="PTHR42637:SF1">
    <property type="entry name" value="TRNA 2-(METHYLSULFANYL)-N(6)-ISOPENTENYLADENOSINE(37) HYDROXYLASE"/>
    <property type="match status" value="1"/>
</dbReference>
<dbReference type="PIRSF" id="PIRSF020736">
    <property type="entry name" value="MiaE"/>
    <property type="match status" value="1"/>
</dbReference>
<dbReference type="GO" id="GO:0045301">
    <property type="term" value="F:tRNA 2-(methylsulfanyl)-N(6)-isopentenyladenosine(37) hydroxylase activity"/>
    <property type="evidence" value="ECO:0007669"/>
    <property type="project" value="InterPro"/>
</dbReference>